<evidence type="ECO:0000313" key="6">
    <source>
        <dbReference type="Proteomes" id="UP000037020"/>
    </source>
</evidence>
<gene>
    <name evidence="5" type="ORF">ADK38_02445</name>
</gene>
<reference evidence="5 6" key="1">
    <citation type="submission" date="2015-07" db="EMBL/GenBank/DDBJ databases">
        <authorList>
            <person name="Ju K.-S."/>
            <person name="Doroghazi J.R."/>
            <person name="Metcalf W.W."/>
        </authorList>
    </citation>
    <scope>NUCLEOTIDE SEQUENCE [LARGE SCALE GENOMIC DNA]</scope>
    <source>
        <strain evidence="5 6">NRRL B-3589</strain>
    </source>
</reference>
<comment type="caution">
    <text evidence="5">The sequence shown here is derived from an EMBL/GenBank/DDBJ whole genome shotgun (WGS) entry which is preliminary data.</text>
</comment>
<dbReference type="InterPro" id="IPR039994">
    <property type="entry name" value="NO66-like"/>
</dbReference>
<comment type="cofactor">
    <cofactor evidence="1">
        <name>Fe(2+)</name>
        <dbReference type="ChEBI" id="CHEBI:29033"/>
    </cofactor>
</comment>
<sequence length="303" mass="34242">MRLRDLVHPTPVDQFLQEIYGRTARLFPGDEHRFDGLVSWETLNALASWSNFAASQLRVSRAGDLVPRAAYMREVGSPQGDVVRTVLVPQLIEVLRDGATLIVDGIDRMHPPLDGLARRLERTLRERVQMNAYGTWGESKGFDSHWDDHDVIVLHIAGRKEWALFGPPRRAFPLEQDVEENPPPAADAERRALVLTPGDVLHIPRGWWHTVRAVEGPTLHLTVAVPRATGVDLAHWLADRLCEHEVFRADLPRHLGAREREDHRRELAATLAAVLDDAELMDRFFAERDACAAPRRRHSLAAV</sequence>
<accession>A0ABR5JDW6</accession>
<evidence type="ECO:0000259" key="4">
    <source>
        <dbReference type="PROSITE" id="PS51184"/>
    </source>
</evidence>
<dbReference type="InterPro" id="IPR003347">
    <property type="entry name" value="JmjC_dom"/>
</dbReference>
<dbReference type="PANTHER" id="PTHR13096:SF8">
    <property type="entry name" value="RIBOSOMAL OXYGENASE 1"/>
    <property type="match status" value="1"/>
</dbReference>
<evidence type="ECO:0000256" key="1">
    <source>
        <dbReference type="ARBA" id="ARBA00001954"/>
    </source>
</evidence>
<dbReference type="Gene3D" id="2.60.120.650">
    <property type="entry name" value="Cupin"/>
    <property type="match status" value="1"/>
</dbReference>
<feature type="non-terminal residue" evidence="5">
    <location>
        <position position="303"/>
    </location>
</feature>
<keyword evidence="2" id="KW-0479">Metal-binding</keyword>
<dbReference type="Pfam" id="PF08007">
    <property type="entry name" value="JmjC_2"/>
    <property type="match status" value="1"/>
</dbReference>
<evidence type="ECO:0000256" key="2">
    <source>
        <dbReference type="ARBA" id="ARBA00022723"/>
    </source>
</evidence>
<keyword evidence="6" id="KW-1185">Reference proteome</keyword>
<dbReference type="Proteomes" id="UP000037020">
    <property type="component" value="Unassembled WGS sequence"/>
</dbReference>
<evidence type="ECO:0000313" key="5">
    <source>
        <dbReference type="EMBL" id="KOG91569.1"/>
    </source>
</evidence>
<dbReference type="PROSITE" id="PS51184">
    <property type="entry name" value="JMJC"/>
    <property type="match status" value="1"/>
</dbReference>
<dbReference type="PANTHER" id="PTHR13096">
    <property type="entry name" value="MINA53 MYC INDUCED NUCLEAR ANTIGEN"/>
    <property type="match status" value="1"/>
</dbReference>
<keyword evidence="3" id="KW-0408">Iron</keyword>
<protein>
    <recommendedName>
        <fullName evidence="4">JmjC domain-containing protein</fullName>
    </recommendedName>
</protein>
<evidence type="ECO:0000256" key="3">
    <source>
        <dbReference type="ARBA" id="ARBA00023004"/>
    </source>
</evidence>
<feature type="domain" description="JmjC" evidence="4">
    <location>
        <begin position="109"/>
        <end position="242"/>
    </location>
</feature>
<organism evidence="5 6">
    <name type="scientific">Streptomyces varsoviensis</name>
    <dbReference type="NCBI Taxonomy" id="67373"/>
    <lineage>
        <taxon>Bacteria</taxon>
        <taxon>Bacillati</taxon>
        <taxon>Actinomycetota</taxon>
        <taxon>Actinomycetes</taxon>
        <taxon>Kitasatosporales</taxon>
        <taxon>Streptomycetaceae</taxon>
        <taxon>Streptomyces</taxon>
    </lineage>
</organism>
<dbReference type="EMBL" id="LGUT01000190">
    <property type="protein sequence ID" value="KOG91569.1"/>
    <property type="molecule type" value="Genomic_DNA"/>
</dbReference>
<dbReference type="SUPFAM" id="SSF51197">
    <property type="entry name" value="Clavaminate synthase-like"/>
    <property type="match status" value="1"/>
</dbReference>
<proteinExistence type="predicted"/>
<name>A0ABR5JDW6_9ACTN</name>